<proteinExistence type="predicted"/>
<dbReference type="AlphaFoldDB" id="A0A1I7U264"/>
<evidence type="ECO:0000313" key="1">
    <source>
        <dbReference type="Proteomes" id="UP000095282"/>
    </source>
</evidence>
<keyword evidence="1" id="KW-1185">Reference proteome</keyword>
<reference evidence="2" key="1">
    <citation type="submission" date="2016-11" db="UniProtKB">
        <authorList>
            <consortium name="WormBaseParasite"/>
        </authorList>
    </citation>
    <scope>IDENTIFICATION</scope>
</reference>
<dbReference type="Proteomes" id="UP000095282">
    <property type="component" value="Unplaced"/>
</dbReference>
<organism evidence="1 2">
    <name type="scientific">Caenorhabditis tropicalis</name>
    <dbReference type="NCBI Taxonomy" id="1561998"/>
    <lineage>
        <taxon>Eukaryota</taxon>
        <taxon>Metazoa</taxon>
        <taxon>Ecdysozoa</taxon>
        <taxon>Nematoda</taxon>
        <taxon>Chromadorea</taxon>
        <taxon>Rhabditida</taxon>
        <taxon>Rhabditina</taxon>
        <taxon>Rhabditomorpha</taxon>
        <taxon>Rhabditoidea</taxon>
        <taxon>Rhabditidae</taxon>
        <taxon>Peloderinae</taxon>
        <taxon>Caenorhabditis</taxon>
    </lineage>
</organism>
<dbReference type="WBParaSite" id="Csp11.Scaffold629.g14097.t1">
    <property type="protein sequence ID" value="Csp11.Scaffold629.g14097.t1"/>
    <property type="gene ID" value="Csp11.Scaffold629.g14097"/>
</dbReference>
<accession>A0A1I7U264</accession>
<evidence type="ECO:0000313" key="2">
    <source>
        <dbReference type="WBParaSite" id="Csp11.Scaffold629.g14097.t1"/>
    </source>
</evidence>
<name>A0A1I7U264_9PELO</name>
<protein>
    <submittedName>
        <fullName evidence="2">Cytochrome P450</fullName>
    </submittedName>
</protein>
<sequence length="71" mass="8375">MVTDKIENHLIHSSLIENTKILWIAENYRLWKVIRELIPKIPFSARGRMEKSPFFDELSVATQQKITAHKL</sequence>